<dbReference type="CDD" id="cd00383">
    <property type="entry name" value="trans_reg_C"/>
    <property type="match status" value="1"/>
</dbReference>
<keyword evidence="2" id="KW-0802">TPR repeat</keyword>
<dbReference type="Gene3D" id="1.10.10.10">
    <property type="entry name" value="Winged helix-like DNA-binding domain superfamily/Winged helix DNA-binding domain"/>
    <property type="match status" value="1"/>
</dbReference>
<evidence type="ECO:0000313" key="6">
    <source>
        <dbReference type="Proteomes" id="UP000572377"/>
    </source>
</evidence>
<dbReference type="SUPFAM" id="SSF46894">
    <property type="entry name" value="C-terminal effector domain of the bipartite response regulators"/>
    <property type="match status" value="1"/>
</dbReference>
<name>A0A849L1M4_9RHOB</name>
<dbReference type="InterPro" id="IPR019734">
    <property type="entry name" value="TPR_rpt"/>
</dbReference>
<organism evidence="5 6">
    <name type="scientific">Halovulum dunhuangense</name>
    <dbReference type="NCBI Taxonomy" id="1505036"/>
    <lineage>
        <taxon>Bacteria</taxon>
        <taxon>Pseudomonadati</taxon>
        <taxon>Pseudomonadota</taxon>
        <taxon>Alphaproteobacteria</taxon>
        <taxon>Rhodobacterales</taxon>
        <taxon>Paracoccaceae</taxon>
        <taxon>Halovulum</taxon>
    </lineage>
</organism>
<dbReference type="GO" id="GO:0006355">
    <property type="term" value="P:regulation of DNA-templated transcription"/>
    <property type="evidence" value="ECO:0007669"/>
    <property type="project" value="InterPro"/>
</dbReference>
<feature type="repeat" description="TPR" evidence="2">
    <location>
        <begin position="390"/>
        <end position="423"/>
    </location>
</feature>
<dbReference type="Pfam" id="PF00486">
    <property type="entry name" value="Trans_reg_C"/>
    <property type="match status" value="1"/>
</dbReference>
<dbReference type="GO" id="GO:0000160">
    <property type="term" value="P:phosphorelay signal transduction system"/>
    <property type="evidence" value="ECO:0007669"/>
    <property type="project" value="InterPro"/>
</dbReference>
<evidence type="ECO:0000259" key="4">
    <source>
        <dbReference type="PROSITE" id="PS51755"/>
    </source>
</evidence>
<keyword evidence="6" id="KW-1185">Reference proteome</keyword>
<dbReference type="InterPro" id="IPR016032">
    <property type="entry name" value="Sig_transdc_resp-reg_C-effctor"/>
</dbReference>
<evidence type="ECO:0000256" key="1">
    <source>
        <dbReference type="ARBA" id="ARBA00023125"/>
    </source>
</evidence>
<dbReference type="SMART" id="SM00862">
    <property type="entry name" value="Trans_reg_C"/>
    <property type="match status" value="1"/>
</dbReference>
<reference evidence="5 6" key="1">
    <citation type="submission" date="2020-05" db="EMBL/GenBank/DDBJ databases">
        <title>Gimesia benthica sp. nov., a novel planctomycete isolated from a deep-sea water sample of the Northwest Indian Ocean.</title>
        <authorList>
            <person name="Wang J."/>
            <person name="Ruan C."/>
            <person name="Song L."/>
            <person name="Zhu Y."/>
            <person name="Li A."/>
            <person name="Zheng X."/>
            <person name="Wang L."/>
            <person name="Lu Z."/>
            <person name="Huang Y."/>
            <person name="Du W."/>
            <person name="Zhou Y."/>
            <person name="Huang L."/>
            <person name="Dai X."/>
        </authorList>
    </citation>
    <scope>NUCLEOTIDE SEQUENCE [LARGE SCALE GENOMIC DNA]</scope>
    <source>
        <strain evidence="5 6">YYQ-30</strain>
    </source>
</reference>
<dbReference type="GO" id="GO:0003677">
    <property type="term" value="F:DNA binding"/>
    <property type="evidence" value="ECO:0007669"/>
    <property type="project" value="UniProtKB-UniRule"/>
</dbReference>
<dbReference type="PROSITE" id="PS50005">
    <property type="entry name" value="TPR"/>
    <property type="match status" value="1"/>
</dbReference>
<dbReference type="InterPro" id="IPR036388">
    <property type="entry name" value="WH-like_DNA-bd_sf"/>
</dbReference>
<protein>
    <submittedName>
        <fullName evidence="5">Winged helix-turn-helix domain-containing protein</fullName>
    </submittedName>
</protein>
<dbReference type="Gene3D" id="1.25.40.10">
    <property type="entry name" value="Tetratricopeptide repeat domain"/>
    <property type="match status" value="1"/>
</dbReference>
<feature type="DNA-binding region" description="OmpR/PhoB-type" evidence="3">
    <location>
        <begin position="2"/>
        <end position="102"/>
    </location>
</feature>
<comment type="caution">
    <text evidence="5">The sequence shown here is derived from an EMBL/GenBank/DDBJ whole genome shotgun (WGS) entry which is preliminary data.</text>
</comment>
<proteinExistence type="predicted"/>
<evidence type="ECO:0000313" key="5">
    <source>
        <dbReference type="EMBL" id="NNU80137.1"/>
    </source>
</evidence>
<accession>A0A849L1M4</accession>
<keyword evidence="1 3" id="KW-0238">DNA-binding</keyword>
<dbReference type="InterPro" id="IPR001867">
    <property type="entry name" value="OmpR/PhoB-type_DNA-bd"/>
</dbReference>
<dbReference type="AlphaFoldDB" id="A0A849L1M4"/>
<feature type="domain" description="OmpR/PhoB-type" evidence="4">
    <location>
        <begin position="2"/>
        <end position="102"/>
    </location>
</feature>
<evidence type="ECO:0000256" key="3">
    <source>
        <dbReference type="PROSITE-ProRule" id="PRU01091"/>
    </source>
</evidence>
<sequence>MKDIDERDGVWISPDFAFLETEAGARIGLTRSERRALKLLTAHPNRLLSRDEILDAVSEPGSDKNDRNIDFLVNRLRRKLSDDARNPRYIATRYGEGYVWIGEAPIAQPAVAGADMVVSAVNGLDNLGDTRETGEGFARALPRAFEVAMGADRRVVYAPGCAGAAEFGAAAPALAAELSFFVDRGHISCVVAVRDFRSGRLIAARRQGFENAVPVRAAAERLARQLYRQVWRVTATMPVRDVPLPVGIYGSTMGESIPLREEAEASNRKMLALAETAELRSLATWQENEKRLRAMLAETPHDAEAKLLLAIAIHSKYVMGGQRLLVQGIDTRGKDEDDMEALVTEALPYVRDKPDHAIMAGKLLHFLRRGYDDLARDLCEEAYATSVSPAGSLAVIGQMRAFAGETDSALDAIEQALNLSPPGSHAHAYALVIKGQALAGAARWDDLKSVRKETYGVSPVLGLMLEPVFAHPGRESYRARAVMLLFSRARAEAQLRNLNYVCARLFRDPAQGANALRPFSGLFAGRFGTAAIPQEVRSAHPRLFAEIS</sequence>
<dbReference type="InterPro" id="IPR011990">
    <property type="entry name" value="TPR-like_helical_dom_sf"/>
</dbReference>
<dbReference type="Proteomes" id="UP000572377">
    <property type="component" value="Unassembled WGS sequence"/>
</dbReference>
<gene>
    <name evidence="5" type="ORF">HMH01_06765</name>
</gene>
<dbReference type="EMBL" id="JABFBC010000001">
    <property type="protein sequence ID" value="NNU80137.1"/>
    <property type="molecule type" value="Genomic_DNA"/>
</dbReference>
<evidence type="ECO:0000256" key="2">
    <source>
        <dbReference type="PROSITE-ProRule" id="PRU00339"/>
    </source>
</evidence>
<dbReference type="PROSITE" id="PS51755">
    <property type="entry name" value="OMPR_PHOB"/>
    <property type="match status" value="1"/>
</dbReference>
<dbReference type="RefSeq" id="WP_171323637.1">
    <property type="nucleotide sequence ID" value="NZ_JABFBC010000001.1"/>
</dbReference>